<dbReference type="AlphaFoldDB" id="A0A2L2LJF8"/>
<sequence length="79" mass="8549">MKAMPLIGSATGGDAQILACMSFAEIQAINAKVGEAARTNQPVTPPDRGVSEERFLVGLDIVTTEFPIEVRQRFLRCLT</sequence>
<accession>A0A2L2LJF8</accession>
<reference evidence="1 2" key="1">
    <citation type="submission" date="2018-02" db="EMBL/GenBank/DDBJ databases">
        <title>Complete genome sequence of Agrobacterium tumefaciens 1D1609.</title>
        <authorList>
            <person name="Cho S.-T."/>
            <person name="Haryono M."/>
            <person name="Chang H.-H."/>
            <person name="Santos M.N."/>
            <person name="Lai E.-M."/>
            <person name="Kuo C.-H."/>
        </authorList>
    </citation>
    <scope>NUCLEOTIDE SEQUENCE [LARGE SCALE GENOMIC DNA]</scope>
    <source>
        <strain evidence="1 2">1D1609</strain>
    </source>
</reference>
<proteinExistence type="predicted"/>
<dbReference type="Proteomes" id="UP000237717">
    <property type="component" value="Chromosome II"/>
</dbReference>
<gene>
    <name evidence="1" type="ORF">At1D1609_43130</name>
</gene>
<evidence type="ECO:0000313" key="2">
    <source>
        <dbReference type="Proteomes" id="UP000237717"/>
    </source>
</evidence>
<dbReference type="EMBL" id="CP026925">
    <property type="protein sequence ID" value="AVH44358.1"/>
    <property type="molecule type" value="Genomic_DNA"/>
</dbReference>
<protein>
    <submittedName>
        <fullName evidence="1">Uncharacterized protein</fullName>
    </submittedName>
</protein>
<name>A0A2L2LJF8_AGRTU</name>
<evidence type="ECO:0000313" key="1">
    <source>
        <dbReference type="EMBL" id="AVH44358.1"/>
    </source>
</evidence>
<dbReference type="RefSeq" id="WP_065656741.1">
    <property type="nucleotide sequence ID" value="NZ_CP026925.1"/>
</dbReference>
<organism evidence="1 2">
    <name type="scientific">Agrobacterium tumefaciens</name>
    <dbReference type="NCBI Taxonomy" id="358"/>
    <lineage>
        <taxon>Bacteria</taxon>
        <taxon>Pseudomonadati</taxon>
        <taxon>Pseudomonadota</taxon>
        <taxon>Alphaproteobacteria</taxon>
        <taxon>Hyphomicrobiales</taxon>
        <taxon>Rhizobiaceae</taxon>
        <taxon>Rhizobium/Agrobacterium group</taxon>
        <taxon>Agrobacterium</taxon>
        <taxon>Agrobacterium tumefaciens complex</taxon>
    </lineage>
</organism>